<evidence type="ECO:0000256" key="4">
    <source>
        <dbReference type="ARBA" id="ARBA00023163"/>
    </source>
</evidence>
<dbReference type="GO" id="GO:0003700">
    <property type="term" value="F:DNA-binding transcription factor activity"/>
    <property type="evidence" value="ECO:0007669"/>
    <property type="project" value="InterPro"/>
</dbReference>
<gene>
    <name evidence="8" type="ORF">WJX74_010614</name>
</gene>
<dbReference type="SMART" id="SM00380">
    <property type="entry name" value="AP2"/>
    <property type="match status" value="2"/>
</dbReference>
<evidence type="ECO:0000313" key="8">
    <source>
        <dbReference type="EMBL" id="KAK9827213.1"/>
    </source>
</evidence>
<evidence type="ECO:0000259" key="7">
    <source>
        <dbReference type="PROSITE" id="PS51032"/>
    </source>
</evidence>
<dbReference type="InterPro" id="IPR036955">
    <property type="entry name" value="AP2/ERF_dom_sf"/>
</dbReference>
<name>A0AAW1R172_9CHLO</name>
<keyword evidence="3" id="KW-0238">DNA-binding</keyword>
<feature type="compositionally biased region" description="Polar residues" evidence="6">
    <location>
        <begin position="617"/>
        <end position="626"/>
    </location>
</feature>
<feature type="compositionally biased region" description="Polar residues" evidence="6">
    <location>
        <begin position="259"/>
        <end position="276"/>
    </location>
</feature>
<feature type="domain" description="AP2/ERF" evidence="7">
    <location>
        <begin position="452"/>
        <end position="508"/>
    </location>
</feature>
<evidence type="ECO:0000256" key="1">
    <source>
        <dbReference type="ARBA" id="ARBA00004123"/>
    </source>
</evidence>
<feature type="domain" description="AP2/ERF" evidence="7">
    <location>
        <begin position="358"/>
        <end position="416"/>
    </location>
</feature>
<proteinExistence type="predicted"/>
<dbReference type="PANTHER" id="PTHR32467">
    <property type="entry name" value="AP2-LIKE ETHYLENE-RESPONSIVE TRANSCRIPTION FACTOR"/>
    <property type="match status" value="1"/>
</dbReference>
<keyword evidence="2" id="KW-0805">Transcription regulation</keyword>
<dbReference type="CDD" id="cd00018">
    <property type="entry name" value="AP2"/>
    <property type="match status" value="2"/>
</dbReference>
<sequence>MEGLDTMSLSHPLLHNHSNNFSQLSSLPYASGSGAYDLQHYLQDDDIPQGAAMNGHGMYSVQKASTHLNAAGAHAVGTTHLQPGTGSALGAPYLRDPNAGKTIPLQGVQGMNHGPMSMAAAANYGSRLIHSHPEREAPVQLTRMAYPQQSPYAQQGLMHTGAALKEPAVAYTGGHAPHLRPQPGPYGQVGPEIPGHGQGGQSMGRGVRMAQMQPDNLHLEIPSPRGYLPGSRDQVYLSSTVVSVPAGSGSPRSRRHASPTISHTPAYSPTGGTSHDLQAPHDSRNPDRQVNTVNSIAYKLASSAHVAQTRGKRGRQQPHASRQARARAAAVNAAAAASSDEDEQQAPSKKKKAPRSSIYRGVTKHRRSGRWEAHVWVKELGRQVYLGGYEQEAHAAEAYDVAALKCKGSSVKINFGMERYKDLMELVHSISLEELIMAVRRQSQGFSRGSSSFRGVTYHPTGRWESRIGIPGSRHIYLGLFGNEETAARNYDRSLVRLRGPGAATNFGLADYRSDLADYHRMQQMVLRADKDWAKKMVGSTDFEEWIKTGEGLSLMDPNSLPASDREWSPPSRVQPSRVQPESRGPNPRADADPLMNLMPEGIPTAGLPAEAPHNPQPTHQPSSRPHSPIIQGCPGTAEMLADSLAE</sequence>
<evidence type="ECO:0000256" key="3">
    <source>
        <dbReference type="ARBA" id="ARBA00023125"/>
    </source>
</evidence>
<feature type="region of interest" description="Disordered" evidence="6">
    <location>
        <begin position="243"/>
        <end position="289"/>
    </location>
</feature>
<dbReference type="AlphaFoldDB" id="A0AAW1R172"/>
<accession>A0AAW1R172</accession>
<keyword evidence="5" id="KW-0539">Nucleus</keyword>
<feature type="region of interest" description="Disordered" evidence="6">
    <location>
        <begin position="303"/>
        <end position="361"/>
    </location>
</feature>
<dbReference type="EMBL" id="JALJOS010000019">
    <property type="protein sequence ID" value="KAK9827213.1"/>
    <property type="molecule type" value="Genomic_DNA"/>
</dbReference>
<dbReference type="SUPFAM" id="SSF54171">
    <property type="entry name" value="DNA-binding domain"/>
    <property type="match status" value="2"/>
</dbReference>
<dbReference type="PROSITE" id="PS51032">
    <property type="entry name" value="AP2_ERF"/>
    <property type="match status" value="2"/>
</dbReference>
<dbReference type="InterPro" id="IPR001471">
    <property type="entry name" value="AP2/ERF_dom"/>
</dbReference>
<comment type="caution">
    <text evidence="8">The sequence shown here is derived from an EMBL/GenBank/DDBJ whole genome shotgun (WGS) entry which is preliminary data.</text>
</comment>
<evidence type="ECO:0000256" key="5">
    <source>
        <dbReference type="ARBA" id="ARBA00023242"/>
    </source>
</evidence>
<feature type="region of interest" description="Disordered" evidence="6">
    <location>
        <begin position="554"/>
        <end position="636"/>
    </location>
</feature>
<dbReference type="GO" id="GO:0005634">
    <property type="term" value="C:nucleus"/>
    <property type="evidence" value="ECO:0007669"/>
    <property type="project" value="UniProtKB-SubCell"/>
</dbReference>
<feature type="compositionally biased region" description="Basic and acidic residues" evidence="6">
    <location>
        <begin position="278"/>
        <end position="287"/>
    </location>
</feature>
<dbReference type="Gene3D" id="3.30.730.10">
    <property type="entry name" value="AP2/ERF domain"/>
    <property type="match status" value="2"/>
</dbReference>
<keyword evidence="4" id="KW-0804">Transcription</keyword>
<reference evidence="8 9" key="1">
    <citation type="journal article" date="2024" name="Nat. Commun.">
        <title>Phylogenomics reveals the evolutionary origins of lichenization in chlorophyte algae.</title>
        <authorList>
            <person name="Puginier C."/>
            <person name="Libourel C."/>
            <person name="Otte J."/>
            <person name="Skaloud P."/>
            <person name="Haon M."/>
            <person name="Grisel S."/>
            <person name="Petersen M."/>
            <person name="Berrin J.G."/>
            <person name="Delaux P.M."/>
            <person name="Dal Grande F."/>
            <person name="Keller J."/>
        </authorList>
    </citation>
    <scope>NUCLEOTIDE SEQUENCE [LARGE SCALE GENOMIC DNA]</scope>
    <source>
        <strain evidence="8 9">SAG 2145</strain>
    </source>
</reference>
<evidence type="ECO:0000256" key="2">
    <source>
        <dbReference type="ARBA" id="ARBA00023015"/>
    </source>
</evidence>
<dbReference type="InterPro" id="IPR016177">
    <property type="entry name" value="DNA-bd_dom_sf"/>
</dbReference>
<evidence type="ECO:0000256" key="6">
    <source>
        <dbReference type="SAM" id="MobiDB-lite"/>
    </source>
</evidence>
<dbReference type="GO" id="GO:0003677">
    <property type="term" value="F:DNA binding"/>
    <property type="evidence" value="ECO:0007669"/>
    <property type="project" value="UniProtKB-KW"/>
</dbReference>
<dbReference type="Pfam" id="PF00847">
    <property type="entry name" value="AP2"/>
    <property type="match status" value="1"/>
</dbReference>
<dbReference type="Proteomes" id="UP001438707">
    <property type="component" value="Unassembled WGS sequence"/>
</dbReference>
<feature type="compositionally biased region" description="Low complexity" evidence="6">
    <location>
        <begin position="320"/>
        <end position="338"/>
    </location>
</feature>
<comment type="subcellular location">
    <subcellularLocation>
        <location evidence="1">Nucleus</location>
    </subcellularLocation>
</comment>
<dbReference type="PANTHER" id="PTHR32467:SF90">
    <property type="entry name" value="AP2-LIKE ETHYLENE-RESPONSIVE TRANSCRIPTION FACTOR AIL1"/>
    <property type="match status" value="1"/>
</dbReference>
<evidence type="ECO:0000313" key="9">
    <source>
        <dbReference type="Proteomes" id="UP001438707"/>
    </source>
</evidence>
<organism evidence="8 9">
    <name type="scientific">Apatococcus lobatus</name>
    <dbReference type="NCBI Taxonomy" id="904363"/>
    <lineage>
        <taxon>Eukaryota</taxon>
        <taxon>Viridiplantae</taxon>
        <taxon>Chlorophyta</taxon>
        <taxon>core chlorophytes</taxon>
        <taxon>Trebouxiophyceae</taxon>
        <taxon>Chlorellales</taxon>
        <taxon>Chlorellaceae</taxon>
        <taxon>Apatococcus</taxon>
    </lineage>
</organism>
<protein>
    <recommendedName>
        <fullName evidence="7">AP2/ERF domain-containing protein</fullName>
    </recommendedName>
</protein>
<keyword evidence="9" id="KW-1185">Reference proteome</keyword>